<organism evidence="11">
    <name type="scientific">hydrothermal vent metagenome</name>
    <dbReference type="NCBI Taxonomy" id="652676"/>
    <lineage>
        <taxon>unclassified sequences</taxon>
        <taxon>metagenomes</taxon>
        <taxon>ecological metagenomes</taxon>
    </lineage>
</organism>
<dbReference type="NCBIfam" id="TIGR02532">
    <property type="entry name" value="IV_pilin_GFxxxE"/>
    <property type="match status" value="1"/>
</dbReference>
<dbReference type="InterPro" id="IPR003413">
    <property type="entry name" value="T2SS_GspI_C"/>
</dbReference>
<keyword evidence="7 9" id="KW-1133">Transmembrane helix</keyword>
<dbReference type="PANTHER" id="PTHR38779">
    <property type="entry name" value="TYPE II SECRETION SYSTEM PROTEIN I-RELATED"/>
    <property type="match status" value="1"/>
</dbReference>
<evidence type="ECO:0000256" key="1">
    <source>
        <dbReference type="ARBA" id="ARBA00004377"/>
    </source>
</evidence>
<dbReference type="GO" id="GO:0015627">
    <property type="term" value="C:type II protein secretion system complex"/>
    <property type="evidence" value="ECO:0007669"/>
    <property type="project" value="InterPro"/>
</dbReference>
<keyword evidence="8 9" id="KW-0472">Membrane</keyword>
<dbReference type="PANTHER" id="PTHR38779:SF2">
    <property type="entry name" value="TYPE II SECRETION SYSTEM PROTEIN I-RELATED"/>
    <property type="match status" value="1"/>
</dbReference>
<dbReference type="Gene3D" id="3.30.1300.30">
    <property type="entry name" value="GSPII I/J protein-like"/>
    <property type="match status" value="1"/>
</dbReference>
<reference evidence="11" key="1">
    <citation type="submission" date="2015-10" db="EMBL/GenBank/DDBJ databases">
        <authorList>
            <person name="Gilbert D.G."/>
        </authorList>
    </citation>
    <scope>NUCLEOTIDE SEQUENCE</scope>
</reference>
<accession>A0A170PLN5</accession>
<evidence type="ECO:0000256" key="6">
    <source>
        <dbReference type="ARBA" id="ARBA00022692"/>
    </source>
</evidence>
<evidence type="ECO:0000256" key="7">
    <source>
        <dbReference type="ARBA" id="ARBA00022989"/>
    </source>
</evidence>
<dbReference type="GO" id="GO:0015628">
    <property type="term" value="P:protein secretion by the type II secretion system"/>
    <property type="evidence" value="ECO:0007669"/>
    <property type="project" value="InterPro"/>
</dbReference>
<dbReference type="SUPFAM" id="SSF54523">
    <property type="entry name" value="Pili subunits"/>
    <property type="match status" value="1"/>
</dbReference>
<evidence type="ECO:0000256" key="2">
    <source>
        <dbReference type="ARBA" id="ARBA00008358"/>
    </source>
</evidence>
<comment type="subcellular location">
    <subcellularLocation>
        <location evidence="1">Cell inner membrane</location>
        <topology evidence="1">Single-pass membrane protein</topology>
    </subcellularLocation>
</comment>
<evidence type="ECO:0000256" key="3">
    <source>
        <dbReference type="ARBA" id="ARBA00022475"/>
    </source>
</evidence>
<dbReference type="InterPro" id="IPR010052">
    <property type="entry name" value="T2SS_protein-GspI"/>
</dbReference>
<dbReference type="AlphaFoldDB" id="A0A170PLN5"/>
<evidence type="ECO:0000256" key="5">
    <source>
        <dbReference type="ARBA" id="ARBA00022519"/>
    </source>
</evidence>
<proteinExistence type="inferred from homology"/>
<evidence type="ECO:0000256" key="9">
    <source>
        <dbReference type="SAM" id="Phobius"/>
    </source>
</evidence>
<keyword evidence="4" id="KW-0488">Methylation</keyword>
<dbReference type="NCBIfam" id="TIGR01707">
    <property type="entry name" value="gspI"/>
    <property type="match status" value="1"/>
</dbReference>
<name>A0A170PLN5_9ZZZZ</name>
<dbReference type="Pfam" id="PF02501">
    <property type="entry name" value="T2SSI"/>
    <property type="match status" value="1"/>
</dbReference>
<dbReference type="EMBL" id="CZQC01000048">
    <property type="protein sequence ID" value="CUS41586.1"/>
    <property type="molecule type" value="Genomic_DNA"/>
</dbReference>
<feature type="domain" description="Type II secretion system protein GspI C-terminal" evidence="10">
    <location>
        <begin position="42"/>
        <end position="119"/>
    </location>
</feature>
<evidence type="ECO:0000256" key="8">
    <source>
        <dbReference type="ARBA" id="ARBA00023136"/>
    </source>
</evidence>
<keyword evidence="3" id="KW-1003">Cell membrane</keyword>
<dbReference type="Pfam" id="PF07963">
    <property type="entry name" value="N_methyl"/>
    <property type="match status" value="1"/>
</dbReference>
<protein>
    <submittedName>
        <fullName evidence="11">General secretion pathway protein I</fullName>
    </submittedName>
</protein>
<evidence type="ECO:0000259" key="10">
    <source>
        <dbReference type="Pfam" id="PF02501"/>
    </source>
</evidence>
<evidence type="ECO:0000313" key="11">
    <source>
        <dbReference type="EMBL" id="CUS41586.1"/>
    </source>
</evidence>
<evidence type="ECO:0000256" key="4">
    <source>
        <dbReference type="ARBA" id="ARBA00022481"/>
    </source>
</evidence>
<dbReference type="PROSITE" id="PS00409">
    <property type="entry name" value="PROKAR_NTER_METHYL"/>
    <property type="match status" value="1"/>
</dbReference>
<feature type="transmembrane region" description="Helical" evidence="9">
    <location>
        <begin position="9"/>
        <end position="28"/>
    </location>
</feature>
<keyword evidence="5" id="KW-0997">Cell inner membrane</keyword>
<gene>
    <name evidence="11" type="ORF">MGWOODY_Tha1660</name>
</gene>
<comment type="similarity">
    <text evidence="2">Belongs to the GSP I family.</text>
</comment>
<dbReference type="InterPro" id="IPR012902">
    <property type="entry name" value="N_methyl_site"/>
</dbReference>
<dbReference type="GO" id="GO:0005886">
    <property type="term" value="C:plasma membrane"/>
    <property type="evidence" value="ECO:0007669"/>
    <property type="project" value="UniProtKB-SubCell"/>
</dbReference>
<dbReference type="InterPro" id="IPR045584">
    <property type="entry name" value="Pilin-like"/>
</dbReference>
<keyword evidence="6 9" id="KW-0812">Transmembrane</keyword>
<sequence length="122" mass="13360">MKIKRSRGFTLIEVMIAITIFAVVAVTITDTASMRVNNLLYMADKSLASYVAENRMAEIRLAGQPAVGTSNDTTKLADREWRINVVVEATAFPGLNRVTVSVADINNKENFLISLATIMGTH</sequence>